<evidence type="ECO:0000313" key="3">
    <source>
        <dbReference type="Proteomes" id="UP000308267"/>
    </source>
</evidence>
<name>A0A4S2MF53_OPIFE</name>
<evidence type="ECO:0000256" key="1">
    <source>
        <dbReference type="SAM" id="MobiDB-lite"/>
    </source>
</evidence>
<accession>A0A4S2MF53</accession>
<dbReference type="STRING" id="147828.A0A4S2MF53"/>
<dbReference type="Proteomes" id="UP000308267">
    <property type="component" value="Unassembled WGS sequence"/>
</dbReference>
<protein>
    <submittedName>
        <fullName evidence="2">Uncharacterized protein</fullName>
    </submittedName>
</protein>
<feature type="non-terminal residue" evidence="2">
    <location>
        <position position="53"/>
    </location>
</feature>
<reference evidence="2 3" key="1">
    <citation type="journal article" date="2019" name="BMC Genomics">
        <title>New insights from Opisthorchis felineus genome: update on genomics of the epidemiologically important liver flukes.</title>
        <authorList>
            <person name="Ershov N.I."/>
            <person name="Mordvinov V.A."/>
            <person name="Prokhortchouk E.B."/>
            <person name="Pakharukova M.Y."/>
            <person name="Gunbin K.V."/>
            <person name="Ustyantsev K."/>
            <person name="Genaev M.A."/>
            <person name="Blinov A.G."/>
            <person name="Mazur A."/>
            <person name="Boulygina E."/>
            <person name="Tsygankova S."/>
            <person name="Khrameeva E."/>
            <person name="Chekanov N."/>
            <person name="Fan G."/>
            <person name="Xiao A."/>
            <person name="Zhang H."/>
            <person name="Xu X."/>
            <person name="Yang H."/>
            <person name="Solovyev V."/>
            <person name="Lee S.M."/>
            <person name="Liu X."/>
            <person name="Afonnikov D.A."/>
            <person name="Skryabin K.G."/>
        </authorList>
    </citation>
    <scope>NUCLEOTIDE SEQUENCE [LARGE SCALE GENOMIC DNA]</scope>
    <source>
        <strain evidence="2">AK-0245</strain>
        <tissue evidence="2">Whole organism</tissue>
    </source>
</reference>
<feature type="region of interest" description="Disordered" evidence="1">
    <location>
        <begin position="1"/>
        <end position="34"/>
    </location>
</feature>
<gene>
    <name evidence="2" type="ORF">CRM22_000480</name>
</gene>
<organism evidence="2 3">
    <name type="scientific">Opisthorchis felineus</name>
    <dbReference type="NCBI Taxonomy" id="147828"/>
    <lineage>
        <taxon>Eukaryota</taxon>
        <taxon>Metazoa</taxon>
        <taxon>Spiralia</taxon>
        <taxon>Lophotrochozoa</taxon>
        <taxon>Platyhelminthes</taxon>
        <taxon>Trematoda</taxon>
        <taxon>Digenea</taxon>
        <taxon>Opisthorchiida</taxon>
        <taxon>Opisthorchiata</taxon>
        <taxon>Opisthorchiidae</taxon>
        <taxon>Opisthorchis</taxon>
    </lineage>
</organism>
<keyword evidence="3" id="KW-1185">Reference proteome</keyword>
<dbReference type="OrthoDB" id="3176171at2759"/>
<dbReference type="AlphaFoldDB" id="A0A4S2MF53"/>
<proteinExistence type="predicted"/>
<dbReference type="EMBL" id="SJOL01000848">
    <property type="protein sequence ID" value="TGZ75265.1"/>
    <property type="molecule type" value="Genomic_DNA"/>
</dbReference>
<evidence type="ECO:0000313" key="2">
    <source>
        <dbReference type="EMBL" id="TGZ75265.1"/>
    </source>
</evidence>
<sequence length="53" mass="5932">MEAARKEASEMAVRSTAHEDKSGDTVKNKPYLENLNEDPQLSGIIKHLLVHKT</sequence>
<comment type="caution">
    <text evidence="2">The sequence shown here is derived from an EMBL/GenBank/DDBJ whole genome shotgun (WGS) entry which is preliminary data.</text>
</comment>
<feature type="compositionally biased region" description="Basic and acidic residues" evidence="1">
    <location>
        <begin position="16"/>
        <end position="27"/>
    </location>
</feature>